<keyword evidence="1" id="KW-0732">Signal</keyword>
<keyword evidence="3" id="KW-1185">Reference proteome</keyword>
<dbReference type="Pfam" id="PF12505">
    <property type="entry name" value="DUF3712"/>
    <property type="match status" value="1"/>
</dbReference>
<dbReference type="InterPro" id="IPR022185">
    <property type="entry name" value="DUF3712"/>
</dbReference>
<dbReference type="AlphaFoldDB" id="A0A9P6U7D8"/>
<feature type="signal peptide" evidence="1">
    <location>
        <begin position="1"/>
        <end position="20"/>
    </location>
</feature>
<comment type="caution">
    <text evidence="2">The sequence shown here is derived from an EMBL/GenBank/DDBJ whole genome shotgun (WGS) entry which is preliminary data.</text>
</comment>
<evidence type="ECO:0000313" key="3">
    <source>
        <dbReference type="Proteomes" id="UP000726737"/>
    </source>
</evidence>
<dbReference type="OrthoDB" id="10039566at2759"/>
<protein>
    <submittedName>
        <fullName evidence="2">Uncharacterized protein</fullName>
    </submittedName>
</protein>
<evidence type="ECO:0000256" key="1">
    <source>
        <dbReference type="SAM" id="SignalP"/>
    </source>
</evidence>
<evidence type="ECO:0000313" key="2">
    <source>
        <dbReference type="EMBL" id="KAG0262706.1"/>
    </source>
</evidence>
<feature type="chain" id="PRO_5040492822" evidence="1">
    <location>
        <begin position="21"/>
        <end position="500"/>
    </location>
</feature>
<gene>
    <name evidence="2" type="ORF">BG011_009836</name>
</gene>
<accession>A0A9P6U7D8</accession>
<dbReference type="Proteomes" id="UP000726737">
    <property type="component" value="Unassembled WGS sequence"/>
</dbReference>
<reference evidence="2" key="1">
    <citation type="journal article" date="2020" name="Fungal Divers.">
        <title>Resolving the Mortierellaceae phylogeny through synthesis of multi-gene phylogenetics and phylogenomics.</title>
        <authorList>
            <person name="Vandepol N."/>
            <person name="Liber J."/>
            <person name="Desiro A."/>
            <person name="Na H."/>
            <person name="Kennedy M."/>
            <person name="Barry K."/>
            <person name="Grigoriev I.V."/>
            <person name="Miller A.N."/>
            <person name="O'Donnell K."/>
            <person name="Stajich J.E."/>
            <person name="Bonito G."/>
        </authorList>
    </citation>
    <scope>NUCLEOTIDE SEQUENCE</scope>
    <source>
        <strain evidence="2">KOD948</strain>
    </source>
</reference>
<dbReference type="EMBL" id="JAAAJA010000091">
    <property type="protein sequence ID" value="KAG0262706.1"/>
    <property type="molecule type" value="Genomic_DNA"/>
</dbReference>
<sequence>MKLSLKTIALGAVVASMAVAAPIEKRETNASRITACFIGLVFTGAWPGSCQAAVAVNMGLIQSIAINQMTMDFTPADPWAPTTSSDSVVATMLSIPGLTLPITSIRQHIILIDNGVQIGNIETPWADASVSGSTLTTSFPTSTLGVFSDAHTAFSSFVGSISTKAEHPLTLRGSVDAKLNLGLLGTRTIPGIGFEAVVPMTGLNNLDPIEYKYLIDTNFDSPGFIYLTTIINIVNPSHLTLKLGDVAFDTAAASGRVGVSTIKDLALVPGDNYVMSATGLDMSLPASTDFLTNLSSADGVLTLTGFEGTSSDVALNAGLGAMTSKLVVPQNFEGSVMSQSPFKDWSLKTLPSTNTDRKVEITATFQSPYYGFPLEMVHATEPGMENFASVNNVSPTANSMRLFLFEDTLTYSVSGTGTVTVTFTATLGSLASSSKARWEEVIAYGSANGYVPVDFSWIANVIVNNDGISRYVDWNNFSTGLGDVNIAVGSDFASILNAFP</sequence>
<proteinExistence type="predicted"/>
<name>A0A9P6U7D8_9FUNG</name>
<organism evidence="2 3">
    <name type="scientific">Mortierella polycephala</name>
    <dbReference type="NCBI Taxonomy" id="41804"/>
    <lineage>
        <taxon>Eukaryota</taxon>
        <taxon>Fungi</taxon>
        <taxon>Fungi incertae sedis</taxon>
        <taxon>Mucoromycota</taxon>
        <taxon>Mortierellomycotina</taxon>
        <taxon>Mortierellomycetes</taxon>
        <taxon>Mortierellales</taxon>
        <taxon>Mortierellaceae</taxon>
        <taxon>Mortierella</taxon>
    </lineage>
</organism>